<dbReference type="GO" id="GO:0008017">
    <property type="term" value="F:microtubule binding"/>
    <property type="evidence" value="ECO:0007669"/>
    <property type="project" value="InterPro"/>
</dbReference>
<evidence type="ECO:0000256" key="3">
    <source>
        <dbReference type="ARBA" id="ARBA00023054"/>
    </source>
</evidence>
<dbReference type="Pfam" id="PF19047">
    <property type="entry name" value="HOOK_N"/>
    <property type="match status" value="1"/>
</dbReference>
<evidence type="ECO:0000256" key="4">
    <source>
        <dbReference type="SAM" id="Coils"/>
    </source>
</evidence>
<evidence type="ECO:0000259" key="6">
    <source>
        <dbReference type="Pfam" id="PF05622"/>
    </source>
</evidence>
<evidence type="ECO:0000256" key="1">
    <source>
        <dbReference type="ARBA" id="ARBA00004496"/>
    </source>
</evidence>
<dbReference type="CDD" id="cd22211">
    <property type="entry name" value="HkD_SF"/>
    <property type="match status" value="1"/>
</dbReference>
<proteinExistence type="predicted"/>
<comment type="subcellular location">
    <subcellularLocation>
        <location evidence="1">Cytoplasm</location>
    </subcellularLocation>
</comment>
<dbReference type="PANTHER" id="PTHR18947:SF28">
    <property type="entry name" value="GIRDIN, ISOFORM A"/>
    <property type="match status" value="1"/>
</dbReference>
<feature type="region of interest" description="Disordered" evidence="5">
    <location>
        <begin position="1"/>
        <end position="23"/>
    </location>
</feature>
<feature type="domain" description="HOOK N-terminal" evidence="7">
    <location>
        <begin position="57"/>
        <end position="175"/>
    </location>
</feature>
<dbReference type="PANTHER" id="PTHR18947">
    <property type="entry name" value="HOOK PROTEINS"/>
    <property type="match status" value="1"/>
</dbReference>
<dbReference type="GO" id="GO:0030705">
    <property type="term" value="P:cytoskeleton-dependent intracellular transport"/>
    <property type="evidence" value="ECO:0007669"/>
    <property type="project" value="InterPro"/>
</dbReference>
<evidence type="ECO:0000259" key="7">
    <source>
        <dbReference type="Pfam" id="PF19047"/>
    </source>
</evidence>
<feature type="coiled-coil region" evidence="4">
    <location>
        <begin position="621"/>
        <end position="691"/>
    </location>
</feature>
<feature type="compositionally biased region" description="Gly residues" evidence="5">
    <location>
        <begin position="809"/>
        <end position="819"/>
    </location>
</feature>
<keyword evidence="2" id="KW-0963">Cytoplasm</keyword>
<dbReference type="GO" id="GO:0005815">
    <property type="term" value="C:microtubule organizing center"/>
    <property type="evidence" value="ECO:0007669"/>
    <property type="project" value="TreeGrafter"/>
</dbReference>
<reference evidence="8" key="1">
    <citation type="journal article" date="2014" name="Genome Biol. Evol.">
        <title>Gene Loss Rather Than Gene Gain Is Associated with a Host Jump from Monocots to Dicots in the Smut Fungus Melanopsichium pennsylvanicum.</title>
        <authorList>
            <person name="Sharma R."/>
            <person name="Mishra B."/>
            <person name="Runge F."/>
            <person name="Thines M."/>
        </authorList>
    </citation>
    <scope>NUCLEOTIDE SEQUENCE</scope>
    <source>
        <strain evidence="8">4</strain>
    </source>
</reference>
<evidence type="ECO:0000256" key="2">
    <source>
        <dbReference type="ARBA" id="ARBA00022490"/>
    </source>
</evidence>
<feature type="region of interest" description="Disordered" evidence="5">
    <location>
        <begin position="804"/>
        <end position="828"/>
    </location>
</feature>
<evidence type="ECO:0000256" key="5">
    <source>
        <dbReference type="SAM" id="MobiDB-lite"/>
    </source>
</evidence>
<feature type="region of interest" description="Disordered" evidence="5">
    <location>
        <begin position="189"/>
        <end position="211"/>
    </location>
</feature>
<feature type="coiled-coil region" evidence="4">
    <location>
        <begin position="221"/>
        <end position="472"/>
    </location>
</feature>
<sequence length="932" mass="103406">MSDTADSSSSSPQPFAEASSSSIKHSSSSRAEIDAFIAWTQAVIAHLPGNIKTVIKPVDLADGVALFHILSDIDPDLFRNPHAGDTKDNWVLTIGTLKRLFKLMMQFYSQILQCAPTPLPAPDLNAIARSADPIELSKLCLLAIGIAVQSEKNESHIAAIQTLDQTHQHQLMMSIESIMSYIHQGQQEQSAITSADDSVSSSPFAPDSADRVDANHQSKSVAQLAAEIEAVTAEKVDIEKTHLLLLDAHRDIQNQFQDLKTEKDELASTHEAYKKRVEEERSEEADVLMRQEMEKLKNDLRRSEDALAELESDNEKLLQHGDESKRKIDELSKSAEEVTKLKDQIEEYRHAADRLQKAENAIEKYKKKLEEGADIRRQLKILEDQNAELVDRNAKLEDEYKRVSAFKPLMDSYKMQIADLETKSSSLQRDLAASKYEQEQILSRLKASEAQRATEKEEMELYQERIKELELGGDAAGTTRKKLVSRNSNASANGVDGLVAADASRASADNDDDLEDPDRLDRSGELEAALSGITMADLKIQVRKLARELEAARANKADQSRLIVLENLLEDAQRMKARYEADYLREHRDKMVLQNQLEQISSGKSDLGDGNEAAFALRLRLNEVVEELDVAKRRVSELEVQNEQVVRELTVAKSDLTLVNKDQVDMLHSLRASMEGDKDELEAHVKRLKTELGLVGEQNRMYMAQVNSLLMEKVDLQAEGIGQRDEALKRERTLGELRTRLQGKGLPKEVEEMVASLQNEAMNSTRDLKALQERFGKAKTFIKQQDKMIKEKDRSIAAAAAAGSLMGSSGSGGFDGAAEGGDENLEREARRLRDQVRNLEREQRLMMSAFQELGRRYMVELESGRNPSGGGGGGGAVGVGGGGVYARTRSASYAAGGVRALSGLTGLNAPGRSWLANQRRTVNPTLQLASRR</sequence>
<dbReference type="SUPFAM" id="SSF116907">
    <property type="entry name" value="Hook domain"/>
    <property type="match status" value="1"/>
</dbReference>
<dbReference type="EMBL" id="HG529673">
    <property type="protein sequence ID" value="CDI56017.1"/>
    <property type="molecule type" value="Genomic_DNA"/>
</dbReference>
<dbReference type="Pfam" id="PF05622">
    <property type="entry name" value="HOOK"/>
    <property type="match status" value="1"/>
</dbReference>
<feature type="domain" description="Hook C-terminal" evidence="6">
    <location>
        <begin position="254"/>
        <end position="470"/>
    </location>
</feature>
<dbReference type="GO" id="GO:0031122">
    <property type="term" value="P:cytoplasmic microtubule organization"/>
    <property type="evidence" value="ECO:0007669"/>
    <property type="project" value="InterPro"/>
</dbReference>
<name>A0A077R9Y2_9BASI</name>
<organism evidence="8">
    <name type="scientific">Melanopsichium pennsylvanicum 4</name>
    <dbReference type="NCBI Taxonomy" id="1398559"/>
    <lineage>
        <taxon>Eukaryota</taxon>
        <taxon>Fungi</taxon>
        <taxon>Dikarya</taxon>
        <taxon>Basidiomycota</taxon>
        <taxon>Ustilaginomycotina</taxon>
        <taxon>Ustilaginomycetes</taxon>
        <taxon>Ustilaginales</taxon>
        <taxon>Ustilaginaceae</taxon>
        <taxon>Melanopsichium</taxon>
    </lineage>
</organism>
<dbReference type="InterPro" id="IPR008636">
    <property type="entry name" value="Hook_C"/>
</dbReference>
<dbReference type="Gene3D" id="1.10.418.10">
    <property type="entry name" value="Calponin-like domain"/>
    <property type="match status" value="1"/>
</dbReference>
<dbReference type="InterPro" id="IPR036872">
    <property type="entry name" value="CH_dom_sf"/>
</dbReference>
<dbReference type="InterPro" id="IPR043936">
    <property type="entry name" value="HOOK_N"/>
</dbReference>
<protein>
    <submittedName>
        <fullName evidence="8">Related to Hook protein</fullName>
    </submittedName>
</protein>
<keyword evidence="3 4" id="KW-0175">Coiled coil</keyword>
<feature type="coiled-coil region" evidence="4">
    <location>
        <begin position="535"/>
        <end position="582"/>
    </location>
</feature>
<evidence type="ECO:0000313" key="8">
    <source>
        <dbReference type="EMBL" id="CDI56017.1"/>
    </source>
</evidence>
<dbReference type="GO" id="GO:0051959">
    <property type="term" value="F:dynein light intermediate chain binding"/>
    <property type="evidence" value="ECO:0007669"/>
    <property type="project" value="TreeGrafter"/>
</dbReference>
<dbReference type="AlphaFoldDB" id="A0A077R9Y2"/>
<accession>A0A077R9Y2</accession>
<feature type="compositionally biased region" description="Polar residues" evidence="5">
    <location>
        <begin position="189"/>
        <end position="203"/>
    </location>
</feature>
<dbReference type="GO" id="GO:0005737">
    <property type="term" value="C:cytoplasm"/>
    <property type="evidence" value="ECO:0007669"/>
    <property type="project" value="UniProtKB-SubCell"/>
</dbReference>